<evidence type="ECO:0000313" key="4">
    <source>
        <dbReference type="Proteomes" id="UP000427906"/>
    </source>
</evidence>
<dbReference type="InterPro" id="IPR009075">
    <property type="entry name" value="AcylCo_DH/oxidase_C"/>
</dbReference>
<evidence type="ECO:0000259" key="2">
    <source>
        <dbReference type="Pfam" id="PF00441"/>
    </source>
</evidence>
<dbReference type="Pfam" id="PF00441">
    <property type="entry name" value="Acyl-CoA_dh_1"/>
    <property type="match status" value="1"/>
</dbReference>
<dbReference type="InterPro" id="IPR036250">
    <property type="entry name" value="AcylCo_DH-like_C"/>
</dbReference>
<keyword evidence="1" id="KW-0285">Flavoprotein</keyword>
<dbReference type="InterPro" id="IPR016039">
    <property type="entry name" value="Thiolase-like"/>
</dbReference>
<evidence type="ECO:0000313" key="3">
    <source>
        <dbReference type="EMBL" id="BBO68288.1"/>
    </source>
</evidence>
<protein>
    <recommendedName>
        <fullName evidence="2">Acyl-CoA dehydrogenase/oxidase C-terminal domain-containing protein</fullName>
    </recommendedName>
</protein>
<gene>
    <name evidence="3" type="ORF">DSCA_22180</name>
</gene>
<dbReference type="SUPFAM" id="SSF47203">
    <property type="entry name" value="Acyl-CoA dehydrogenase C-terminal domain-like"/>
    <property type="match status" value="1"/>
</dbReference>
<dbReference type="GO" id="GO:0016746">
    <property type="term" value="F:acyltransferase activity"/>
    <property type="evidence" value="ECO:0007669"/>
    <property type="project" value="InterPro"/>
</dbReference>
<organism evidence="3 4">
    <name type="scientific">Desulfosarcina alkanivorans</name>
    <dbReference type="NCBI Taxonomy" id="571177"/>
    <lineage>
        <taxon>Bacteria</taxon>
        <taxon>Pseudomonadati</taxon>
        <taxon>Thermodesulfobacteriota</taxon>
        <taxon>Desulfobacteria</taxon>
        <taxon>Desulfobacterales</taxon>
        <taxon>Desulfosarcinaceae</taxon>
        <taxon>Desulfosarcina</taxon>
    </lineage>
</organism>
<keyword evidence="4" id="KW-1185">Reference proteome</keyword>
<dbReference type="Proteomes" id="UP000427906">
    <property type="component" value="Chromosome"/>
</dbReference>
<dbReference type="GO" id="GO:0016627">
    <property type="term" value="F:oxidoreductase activity, acting on the CH-CH group of donors"/>
    <property type="evidence" value="ECO:0007669"/>
    <property type="project" value="InterPro"/>
</dbReference>
<proteinExistence type="predicted"/>
<dbReference type="SUPFAM" id="SSF53901">
    <property type="entry name" value="Thiolase-like"/>
    <property type="match status" value="1"/>
</dbReference>
<sequence>MATGIKDKVTIIGMGCTRFGERWDMGAEELMVEAFEECLADAGIEKKQIDAAWFGSCMEEVHVCKTAGAVYGAEQILSWGLDHCRRTNRGGRPLSKSRAVQFELVEMAADVKVGRTFMDKLVADHIEEKDIVVETAMAKFWTTDLANRTAP</sequence>
<dbReference type="AlphaFoldDB" id="A0A5K7YGX1"/>
<accession>A0A5K7YGX1</accession>
<dbReference type="OrthoDB" id="9785768at2"/>
<evidence type="ECO:0000256" key="1">
    <source>
        <dbReference type="ARBA" id="ARBA00022630"/>
    </source>
</evidence>
<dbReference type="Gene3D" id="1.20.140.10">
    <property type="entry name" value="Butyryl-CoA Dehydrogenase, subunit A, domain 3"/>
    <property type="match status" value="1"/>
</dbReference>
<reference evidence="3 4" key="1">
    <citation type="submission" date="2019-11" db="EMBL/GenBank/DDBJ databases">
        <title>Comparative genomics of hydrocarbon-degrading Desulfosarcina strains.</title>
        <authorList>
            <person name="Watanabe M."/>
            <person name="Kojima H."/>
            <person name="Fukui M."/>
        </authorList>
    </citation>
    <scope>NUCLEOTIDE SEQUENCE [LARGE SCALE GENOMIC DNA]</scope>
    <source>
        <strain evidence="3 4">PL12</strain>
    </source>
</reference>
<dbReference type="EMBL" id="AP021874">
    <property type="protein sequence ID" value="BBO68288.1"/>
    <property type="molecule type" value="Genomic_DNA"/>
</dbReference>
<feature type="domain" description="Acyl-CoA dehydrogenase/oxidase C-terminal" evidence="2">
    <location>
        <begin position="66"/>
        <end position="150"/>
    </location>
</feature>
<dbReference type="KEGG" id="dalk:DSCA_22180"/>
<name>A0A5K7YGX1_9BACT</name>